<feature type="region of interest" description="Disordered" evidence="1">
    <location>
        <begin position="1"/>
        <end position="47"/>
    </location>
</feature>
<feature type="non-terminal residue" evidence="2">
    <location>
        <position position="70"/>
    </location>
</feature>
<keyword evidence="3" id="KW-1185">Reference proteome</keyword>
<sequence length="70" mass="7983">MTPAPPIRRVRLRRKEIRTTSNAGKRPPFPENDLSHPRDFLSSLPRRGQVTLKIDGGAIRLCDKGERPRP</sequence>
<organism evidence="2 3">
    <name type="scientific">Iphiclides podalirius</name>
    <name type="common">scarce swallowtail</name>
    <dbReference type="NCBI Taxonomy" id="110791"/>
    <lineage>
        <taxon>Eukaryota</taxon>
        <taxon>Metazoa</taxon>
        <taxon>Ecdysozoa</taxon>
        <taxon>Arthropoda</taxon>
        <taxon>Hexapoda</taxon>
        <taxon>Insecta</taxon>
        <taxon>Pterygota</taxon>
        <taxon>Neoptera</taxon>
        <taxon>Endopterygota</taxon>
        <taxon>Lepidoptera</taxon>
        <taxon>Glossata</taxon>
        <taxon>Ditrysia</taxon>
        <taxon>Papilionoidea</taxon>
        <taxon>Papilionidae</taxon>
        <taxon>Papilioninae</taxon>
        <taxon>Iphiclides</taxon>
    </lineage>
</organism>
<evidence type="ECO:0000256" key="1">
    <source>
        <dbReference type="SAM" id="MobiDB-lite"/>
    </source>
</evidence>
<name>A0ABN8I136_9NEOP</name>
<dbReference type="EMBL" id="OW152828">
    <property type="protein sequence ID" value="CAH2045871.1"/>
    <property type="molecule type" value="Genomic_DNA"/>
</dbReference>
<evidence type="ECO:0000313" key="2">
    <source>
        <dbReference type="EMBL" id="CAH2045871.1"/>
    </source>
</evidence>
<reference evidence="2" key="1">
    <citation type="submission" date="2022-03" db="EMBL/GenBank/DDBJ databases">
        <authorList>
            <person name="Martin H S."/>
        </authorList>
    </citation>
    <scope>NUCLEOTIDE SEQUENCE</scope>
</reference>
<gene>
    <name evidence="2" type="ORF">IPOD504_LOCUS5268</name>
</gene>
<evidence type="ECO:0000313" key="3">
    <source>
        <dbReference type="Proteomes" id="UP000837857"/>
    </source>
</evidence>
<protein>
    <submittedName>
        <fullName evidence="2">Uncharacterized protein</fullName>
    </submittedName>
</protein>
<accession>A0ABN8I136</accession>
<proteinExistence type="predicted"/>
<dbReference type="Proteomes" id="UP000837857">
    <property type="component" value="Chromosome 16"/>
</dbReference>